<keyword evidence="1" id="KW-0596">Phosphopantetheine</keyword>
<dbReference type="InterPro" id="IPR009081">
    <property type="entry name" value="PP-bd_ACP"/>
</dbReference>
<dbReference type="EMBL" id="JAAFYZ010000017">
    <property type="protein sequence ID" value="MBS2546753.1"/>
    <property type="molecule type" value="Genomic_DNA"/>
</dbReference>
<evidence type="ECO:0000256" key="2">
    <source>
        <dbReference type="ARBA" id="ARBA00022553"/>
    </source>
</evidence>
<accession>A0ABS5KL29</accession>
<feature type="domain" description="Carrier" evidence="3">
    <location>
        <begin position="529"/>
        <end position="604"/>
    </location>
</feature>
<dbReference type="Gene3D" id="3.30.300.30">
    <property type="match status" value="1"/>
</dbReference>
<dbReference type="InterPro" id="IPR000873">
    <property type="entry name" value="AMP-dep_synth/lig_dom"/>
</dbReference>
<dbReference type="Gene3D" id="2.30.38.10">
    <property type="entry name" value="Luciferase, Domain 3"/>
    <property type="match status" value="1"/>
</dbReference>
<keyword evidence="5" id="KW-1185">Reference proteome</keyword>
<keyword evidence="2" id="KW-0597">Phosphoprotein</keyword>
<dbReference type="RefSeq" id="WP_212008396.1">
    <property type="nucleotide sequence ID" value="NZ_JAAFYZ010000017.1"/>
</dbReference>
<evidence type="ECO:0000313" key="5">
    <source>
        <dbReference type="Proteomes" id="UP000730482"/>
    </source>
</evidence>
<dbReference type="CDD" id="cd05930">
    <property type="entry name" value="A_NRPS"/>
    <property type="match status" value="1"/>
</dbReference>
<dbReference type="Gene3D" id="3.40.50.980">
    <property type="match status" value="2"/>
</dbReference>
<protein>
    <submittedName>
        <fullName evidence="4">Non-ribosomal peptide synthetase</fullName>
    </submittedName>
</protein>
<dbReference type="InterPro" id="IPR006162">
    <property type="entry name" value="Ppantetheine_attach_site"/>
</dbReference>
<evidence type="ECO:0000256" key="1">
    <source>
        <dbReference type="ARBA" id="ARBA00022450"/>
    </source>
</evidence>
<reference evidence="4 5" key="1">
    <citation type="submission" date="2020-02" db="EMBL/GenBank/DDBJ databases">
        <title>Acidophilic actinobacteria isolated from forest soil.</title>
        <authorList>
            <person name="Golinska P."/>
        </authorList>
    </citation>
    <scope>NUCLEOTIDE SEQUENCE [LARGE SCALE GENOMIC DNA]</scope>
    <source>
        <strain evidence="4 5">NL8</strain>
    </source>
</reference>
<dbReference type="PROSITE" id="PS50075">
    <property type="entry name" value="CARRIER"/>
    <property type="match status" value="1"/>
</dbReference>
<dbReference type="SUPFAM" id="SSF56801">
    <property type="entry name" value="Acetyl-CoA synthetase-like"/>
    <property type="match status" value="1"/>
</dbReference>
<dbReference type="Pfam" id="PF00550">
    <property type="entry name" value="PP-binding"/>
    <property type="match status" value="1"/>
</dbReference>
<dbReference type="PANTHER" id="PTHR45527:SF1">
    <property type="entry name" value="FATTY ACID SYNTHASE"/>
    <property type="match status" value="1"/>
</dbReference>
<dbReference type="InterPro" id="IPR025110">
    <property type="entry name" value="AMP-bd_C"/>
</dbReference>
<evidence type="ECO:0000259" key="3">
    <source>
        <dbReference type="PROSITE" id="PS50075"/>
    </source>
</evidence>
<proteinExistence type="predicted"/>
<dbReference type="PANTHER" id="PTHR45527">
    <property type="entry name" value="NONRIBOSOMAL PEPTIDE SYNTHETASE"/>
    <property type="match status" value="1"/>
</dbReference>
<dbReference type="Pfam" id="PF00501">
    <property type="entry name" value="AMP-binding"/>
    <property type="match status" value="1"/>
</dbReference>
<dbReference type="Proteomes" id="UP000730482">
    <property type="component" value="Unassembled WGS sequence"/>
</dbReference>
<organism evidence="4 5">
    <name type="scientific">Catenulispora pinistramenti</name>
    <dbReference type="NCBI Taxonomy" id="2705254"/>
    <lineage>
        <taxon>Bacteria</taxon>
        <taxon>Bacillati</taxon>
        <taxon>Actinomycetota</taxon>
        <taxon>Actinomycetes</taxon>
        <taxon>Catenulisporales</taxon>
        <taxon>Catenulisporaceae</taxon>
        <taxon>Catenulispora</taxon>
    </lineage>
</organism>
<dbReference type="InterPro" id="IPR045851">
    <property type="entry name" value="AMP-bd_C_sf"/>
</dbReference>
<sequence>MGDDMGMDSMGTLHGLVEDRVGRAPEAVAVEYEGRTIAYGELNSRANRLARHLREVSGVRPDDPVVISARHPPDVVVAVLAVLKAGGAYVPLDPDNAPGLTRRMIEAVAPRAVLIESGTAAGAAFFDGDLFVLDVMAPQTVLDTNPTPAAGPGDLAYILHTSGTTGTPRAVAVEHRAVLNTVRWRNAYYGFAPGDVHLAIPGPTFDSSVEDMFCALACGARLLLPRRDQITDRSYLVDLVDRQGVSHFLITPSLYHRLLSGLDRTAASALRSVTVAGEQLSLDLVREHYRRLPGTRLFNEYGPCENSVCSTVQLLAADDERVLIGRPIDGVAAVVLDEKGAEAAAEEVGELYLGGAGLARGYHREPALTAEKFTARPSGAVPGSGAVTQSGSCTGSGSRVYRTGDLVRRLSDGTLEFVGRADRQLKIRGRRVEPAQIAACLTEDASVREAYILCQDSESGTPRLVAFVVGARADDVPRLRGLAAERLPAYMVPADVVPVDELPLTGHGKVDEKALAALACPVDGSPGAAAPSPVEACLLDVWKRILGHGGFGVDDDFFAVGGDSLSVMDLVAELESLLGVRVDSAQPYISRTIHDLARVVETSPRIQPSDS</sequence>
<dbReference type="NCBIfam" id="TIGR01733">
    <property type="entry name" value="AA-adenyl-dom"/>
    <property type="match status" value="1"/>
</dbReference>
<dbReference type="PROSITE" id="PS00012">
    <property type="entry name" value="PHOSPHOPANTETHEINE"/>
    <property type="match status" value="1"/>
</dbReference>
<dbReference type="Pfam" id="PF13193">
    <property type="entry name" value="AMP-binding_C"/>
    <property type="match status" value="1"/>
</dbReference>
<dbReference type="PROSITE" id="PS00455">
    <property type="entry name" value="AMP_BINDING"/>
    <property type="match status" value="1"/>
</dbReference>
<dbReference type="InterPro" id="IPR036736">
    <property type="entry name" value="ACP-like_sf"/>
</dbReference>
<name>A0ABS5KL29_9ACTN</name>
<gene>
    <name evidence="4" type="ORF">KGQ19_07720</name>
</gene>
<dbReference type="InterPro" id="IPR010071">
    <property type="entry name" value="AA_adenyl_dom"/>
</dbReference>
<dbReference type="InterPro" id="IPR020845">
    <property type="entry name" value="AMP-binding_CS"/>
</dbReference>
<comment type="caution">
    <text evidence="4">The sequence shown here is derived from an EMBL/GenBank/DDBJ whole genome shotgun (WGS) entry which is preliminary data.</text>
</comment>
<dbReference type="SUPFAM" id="SSF47336">
    <property type="entry name" value="ACP-like"/>
    <property type="match status" value="1"/>
</dbReference>
<dbReference type="Gene3D" id="1.10.1200.10">
    <property type="entry name" value="ACP-like"/>
    <property type="match status" value="1"/>
</dbReference>
<evidence type="ECO:0000313" key="4">
    <source>
        <dbReference type="EMBL" id="MBS2546753.1"/>
    </source>
</evidence>